<comment type="subcellular location">
    <subcellularLocation>
        <location evidence="1">Membrane</location>
        <topology evidence="1">Multi-pass membrane protein</topology>
    </subcellularLocation>
</comment>
<evidence type="ECO:0000313" key="8">
    <source>
        <dbReference type="EMBL" id="KAK8788160.1"/>
    </source>
</evidence>
<keyword evidence="2" id="KW-0813">Transport</keyword>
<dbReference type="PANTHER" id="PTHR43385">
    <property type="entry name" value="RIBOFLAVIN TRANSPORTER RIBJ"/>
    <property type="match status" value="1"/>
</dbReference>
<dbReference type="GO" id="GO:0016020">
    <property type="term" value="C:membrane"/>
    <property type="evidence" value="ECO:0007669"/>
    <property type="project" value="UniProtKB-SubCell"/>
</dbReference>
<dbReference type="InterPro" id="IPR052983">
    <property type="entry name" value="MFS_Riboflavin_Transporter"/>
</dbReference>
<evidence type="ECO:0000256" key="7">
    <source>
        <dbReference type="SAM" id="Phobius"/>
    </source>
</evidence>
<evidence type="ECO:0000256" key="6">
    <source>
        <dbReference type="SAM" id="MobiDB-lite"/>
    </source>
</evidence>
<keyword evidence="3 7" id="KW-0812">Transmembrane</keyword>
<dbReference type="SUPFAM" id="SSF103473">
    <property type="entry name" value="MFS general substrate transporter"/>
    <property type="match status" value="1"/>
</dbReference>
<proteinExistence type="predicted"/>
<keyword evidence="5 7" id="KW-0472">Membrane</keyword>
<accession>A0AAQ4FLT5</accession>
<evidence type="ECO:0000313" key="9">
    <source>
        <dbReference type="Proteomes" id="UP001321473"/>
    </source>
</evidence>
<organism evidence="8 9">
    <name type="scientific">Amblyomma americanum</name>
    <name type="common">Lone star tick</name>
    <dbReference type="NCBI Taxonomy" id="6943"/>
    <lineage>
        <taxon>Eukaryota</taxon>
        <taxon>Metazoa</taxon>
        <taxon>Ecdysozoa</taxon>
        <taxon>Arthropoda</taxon>
        <taxon>Chelicerata</taxon>
        <taxon>Arachnida</taxon>
        <taxon>Acari</taxon>
        <taxon>Parasitiformes</taxon>
        <taxon>Ixodida</taxon>
        <taxon>Ixodoidea</taxon>
        <taxon>Ixodidae</taxon>
        <taxon>Amblyomminae</taxon>
        <taxon>Amblyomma</taxon>
    </lineage>
</organism>
<feature type="region of interest" description="Disordered" evidence="6">
    <location>
        <begin position="1"/>
        <end position="25"/>
    </location>
</feature>
<evidence type="ECO:0000256" key="5">
    <source>
        <dbReference type="ARBA" id="ARBA00023136"/>
    </source>
</evidence>
<dbReference type="InterPro" id="IPR036259">
    <property type="entry name" value="MFS_trans_sf"/>
</dbReference>
<evidence type="ECO:0000256" key="3">
    <source>
        <dbReference type="ARBA" id="ARBA00022692"/>
    </source>
</evidence>
<dbReference type="EMBL" id="JARKHS020001098">
    <property type="protein sequence ID" value="KAK8788160.1"/>
    <property type="molecule type" value="Genomic_DNA"/>
</dbReference>
<evidence type="ECO:0000256" key="1">
    <source>
        <dbReference type="ARBA" id="ARBA00004141"/>
    </source>
</evidence>
<feature type="non-terminal residue" evidence="8">
    <location>
        <position position="254"/>
    </location>
</feature>
<name>A0AAQ4FLT5_AMBAM</name>
<evidence type="ECO:0008006" key="10">
    <source>
        <dbReference type="Google" id="ProtNLM"/>
    </source>
</evidence>
<dbReference type="AlphaFoldDB" id="A0AAQ4FLT5"/>
<evidence type="ECO:0000256" key="4">
    <source>
        <dbReference type="ARBA" id="ARBA00022989"/>
    </source>
</evidence>
<dbReference type="Gene3D" id="1.20.1250.20">
    <property type="entry name" value="MFS general substrate transporter like domains"/>
    <property type="match status" value="1"/>
</dbReference>
<sequence length="254" mass="27085">MPGNDTPKIAISISEGTENPVVSGPSLQKQLYPEQKCSFERRPVVLKARTASPDREHHSGSIPCTGYESSHTYPEQTCEEVSNSHCTSDGEQRKASFLQHAMELSRKPAFYALVLAIIIADYSESAFQATIVDYGRDKGIGFGKASKLATISSLGQSLGSTLLPMLADAVPRSRSPLYVTSFALTSACLIIMPQVVDISCVAVLTAVIGLAAGYFRCAKYVVIAEHVGIERTAVCFGMIGLGIIPLGLANASII</sequence>
<feature type="transmembrane region" description="Helical" evidence="7">
    <location>
        <begin position="234"/>
        <end position="253"/>
    </location>
</feature>
<feature type="transmembrane region" description="Helical" evidence="7">
    <location>
        <begin position="202"/>
        <end position="222"/>
    </location>
</feature>
<gene>
    <name evidence="8" type="ORF">V5799_022063</name>
</gene>
<reference evidence="8 9" key="1">
    <citation type="journal article" date="2023" name="Arcadia Sci">
        <title>De novo assembly of a long-read Amblyomma americanum tick genome.</title>
        <authorList>
            <person name="Chou S."/>
            <person name="Poskanzer K.E."/>
            <person name="Rollins M."/>
            <person name="Thuy-Boun P.S."/>
        </authorList>
    </citation>
    <scope>NUCLEOTIDE SEQUENCE [LARGE SCALE GENOMIC DNA]</scope>
    <source>
        <strain evidence="8">F_SG_1</strain>
        <tissue evidence="8">Salivary glands</tissue>
    </source>
</reference>
<dbReference type="PANTHER" id="PTHR43385:SF1">
    <property type="entry name" value="RIBOFLAVIN TRANSPORTER RIBJ"/>
    <property type="match status" value="1"/>
</dbReference>
<dbReference type="Proteomes" id="UP001321473">
    <property type="component" value="Unassembled WGS sequence"/>
</dbReference>
<protein>
    <recommendedName>
        <fullName evidence="10">Monocarboxylate transporter</fullName>
    </recommendedName>
</protein>
<keyword evidence="4 7" id="KW-1133">Transmembrane helix</keyword>
<comment type="caution">
    <text evidence="8">The sequence shown here is derived from an EMBL/GenBank/DDBJ whole genome shotgun (WGS) entry which is preliminary data.</text>
</comment>
<evidence type="ECO:0000256" key="2">
    <source>
        <dbReference type="ARBA" id="ARBA00022448"/>
    </source>
</evidence>
<keyword evidence="9" id="KW-1185">Reference proteome</keyword>